<dbReference type="PANTHER" id="PTHR12304:SF4">
    <property type="entry name" value="URIDINE NUCLEOSIDASE"/>
    <property type="match status" value="1"/>
</dbReference>
<dbReference type="RefSeq" id="WP_145050005.1">
    <property type="nucleotide sequence ID" value="NZ_CP036433.1"/>
</dbReference>
<dbReference type="InterPro" id="IPR036452">
    <property type="entry name" value="Ribo_hydro-like"/>
</dbReference>
<evidence type="ECO:0000313" key="4">
    <source>
        <dbReference type="EMBL" id="QDU93309.1"/>
    </source>
</evidence>
<dbReference type="KEGG" id="lcre:Pla8534_10890"/>
<keyword evidence="5" id="KW-1185">Reference proteome</keyword>
<evidence type="ECO:0000256" key="2">
    <source>
        <dbReference type="ARBA" id="ARBA00023295"/>
    </source>
</evidence>
<dbReference type="GO" id="GO:0008477">
    <property type="term" value="F:purine nucleosidase activity"/>
    <property type="evidence" value="ECO:0007669"/>
    <property type="project" value="TreeGrafter"/>
</dbReference>
<dbReference type="AlphaFoldDB" id="A0A518DN95"/>
<proteinExistence type="predicted"/>
<organism evidence="4 5">
    <name type="scientific">Lignipirellula cremea</name>
    <dbReference type="NCBI Taxonomy" id="2528010"/>
    <lineage>
        <taxon>Bacteria</taxon>
        <taxon>Pseudomonadati</taxon>
        <taxon>Planctomycetota</taxon>
        <taxon>Planctomycetia</taxon>
        <taxon>Pirellulales</taxon>
        <taxon>Pirellulaceae</taxon>
        <taxon>Lignipirellula</taxon>
    </lineage>
</organism>
<feature type="domain" description="Inosine/uridine-preferring nucleoside hydrolase" evidence="3">
    <location>
        <begin position="5"/>
        <end position="297"/>
    </location>
</feature>
<dbReference type="Proteomes" id="UP000317648">
    <property type="component" value="Chromosome"/>
</dbReference>
<dbReference type="Pfam" id="PF01156">
    <property type="entry name" value="IU_nuc_hydro"/>
    <property type="match status" value="1"/>
</dbReference>
<reference evidence="4 5" key="1">
    <citation type="submission" date="2019-02" db="EMBL/GenBank/DDBJ databases">
        <title>Deep-cultivation of Planctomycetes and their phenomic and genomic characterization uncovers novel biology.</title>
        <authorList>
            <person name="Wiegand S."/>
            <person name="Jogler M."/>
            <person name="Boedeker C."/>
            <person name="Pinto D."/>
            <person name="Vollmers J."/>
            <person name="Rivas-Marin E."/>
            <person name="Kohn T."/>
            <person name="Peeters S.H."/>
            <person name="Heuer A."/>
            <person name="Rast P."/>
            <person name="Oberbeckmann S."/>
            <person name="Bunk B."/>
            <person name="Jeske O."/>
            <person name="Meyerdierks A."/>
            <person name="Storesund J.E."/>
            <person name="Kallscheuer N."/>
            <person name="Luecker S."/>
            <person name="Lage O.M."/>
            <person name="Pohl T."/>
            <person name="Merkel B.J."/>
            <person name="Hornburger P."/>
            <person name="Mueller R.-W."/>
            <person name="Bruemmer F."/>
            <person name="Labrenz M."/>
            <person name="Spormann A.M."/>
            <person name="Op den Camp H."/>
            <person name="Overmann J."/>
            <person name="Amann R."/>
            <person name="Jetten M.S.M."/>
            <person name="Mascher T."/>
            <person name="Medema M.H."/>
            <person name="Devos D.P."/>
            <person name="Kaster A.-K."/>
            <person name="Ovreas L."/>
            <person name="Rohde M."/>
            <person name="Galperin M.Y."/>
            <person name="Jogler C."/>
        </authorList>
    </citation>
    <scope>NUCLEOTIDE SEQUENCE [LARGE SCALE GENOMIC DNA]</scope>
    <source>
        <strain evidence="4 5">Pla85_3_4</strain>
    </source>
</reference>
<keyword evidence="1 4" id="KW-0378">Hydrolase</keyword>
<evidence type="ECO:0000313" key="5">
    <source>
        <dbReference type="Proteomes" id="UP000317648"/>
    </source>
</evidence>
<dbReference type="Gene3D" id="3.90.245.10">
    <property type="entry name" value="Ribonucleoside hydrolase-like"/>
    <property type="match status" value="1"/>
</dbReference>
<evidence type="ECO:0000259" key="3">
    <source>
        <dbReference type="Pfam" id="PF01156"/>
    </source>
</evidence>
<dbReference type="EC" id="3.2.-.-" evidence="4"/>
<dbReference type="GO" id="GO:0006152">
    <property type="term" value="P:purine nucleoside catabolic process"/>
    <property type="evidence" value="ECO:0007669"/>
    <property type="project" value="TreeGrafter"/>
</dbReference>
<dbReference type="SUPFAM" id="SSF53590">
    <property type="entry name" value="Nucleoside hydrolase"/>
    <property type="match status" value="1"/>
</dbReference>
<dbReference type="OrthoDB" id="9797882at2"/>
<evidence type="ECO:0000256" key="1">
    <source>
        <dbReference type="ARBA" id="ARBA00022801"/>
    </source>
</evidence>
<keyword evidence="2 4" id="KW-0326">Glycosidase</keyword>
<sequence length="311" mass="33579">MPRKVIIDCDPGIDDALALCLALFDPRLEVTAITAVAGNVSAEQSSRNVQKIIDQLDPPRLPRIGTAQPCEAAPPVDRRHLFGGDGLGNCNMPVSELHHQHVSDKLIFDEIRSAPERVTIIALGPLTNIARAFQRDPSLISMVDRIIISGGSVAKGGNATAAAEFNMFYDPESAAAVFRSATTKTLVPLDVTNRVKIGMNLLNELPDEETQVGGFLHRMLPFAFRSYHQILGQESILLHDCVALLAAVQPELFETIEMAGDVETMGNLTTGATVFDRRTQAEWRTNMEVAVDVDVAGAADCIVRGLKNAGS</sequence>
<dbReference type="InterPro" id="IPR023186">
    <property type="entry name" value="IUNH"/>
</dbReference>
<name>A0A518DN95_9BACT</name>
<protein>
    <submittedName>
        <fullName evidence="4">Pyrimidine-specific ribonucleoside hydrolase RihA</fullName>
        <ecNumber evidence="4">3.2.-.-</ecNumber>
    </submittedName>
</protein>
<dbReference type="InterPro" id="IPR001910">
    <property type="entry name" value="Inosine/uridine_hydrolase_dom"/>
</dbReference>
<gene>
    <name evidence="4" type="primary">rihA_2</name>
    <name evidence="4" type="ORF">Pla8534_10890</name>
</gene>
<accession>A0A518DN95</accession>
<dbReference type="EMBL" id="CP036433">
    <property type="protein sequence ID" value="QDU93309.1"/>
    <property type="molecule type" value="Genomic_DNA"/>
</dbReference>
<dbReference type="PANTHER" id="PTHR12304">
    <property type="entry name" value="INOSINE-URIDINE PREFERRING NUCLEOSIDE HYDROLASE"/>
    <property type="match status" value="1"/>
</dbReference>
<dbReference type="GO" id="GO:0005829">
    <property type="term" value="C:cytosol"/>
    <property type="evidence" value="ECO:0007669"/>
    <property type="project" value="TreeGrafter"/>
</dbReference>